<feature type="region of interest" description="Disordered" evidence="1">
    <location>
        <begin position="463"/>
        <end position="491"/>
    </location>
</feature>
<reference evidence="3" key="1">
    <citation type="submission" date="2023-06" db="EMBL/GenBank/DDBJ databases">
        <title>Genome-scale phylogeny and comparative genomics of the fungal order Sordariales.</title>
        <authorList>
            <consortium name="Lawrence Berkeley National Laboratory"/>
            <person name="Hensen N."/>
            <person name="Bonometti L."/>
            <person name="Westerberg I."/>
            <person name="Brannstrom I.O."/>
            <person name="Guillou S."/>
            <person name="Cros-Aarteil S."/>
            <person name="Calhoun S."/>
            <person name="Haridas S."/>
            <person name="Kuo A."/>
            <person name="Mondo S."/>
            <person name="Pangilinan J."/>
            <person name="Riley R."/>
            <person name="Labutti K."/>
            <person name="Andreopoulos B."/>
            <person name="Lipzen A."/>
            <person name="Chen C."/>
            <person name="Yanf M."/>
            <person name="Daum C."/>
            <person name="Ng V."/>
            <person name="Clum A."/>
            <person name="Steindorff A."/>
            <person name="Ohm R."/>
            <person name="Martin F."/>
            <person name="Silar P."/>
            <person name="Natvig D."/>
            <person name="Lalanne C."/>
            <person name="Gautier V."/>
            <person name="Ament-Velasquez S.L."/>
            <person name="Kruys A."/>
            <person name="Hutchinson M.I."/>
            <person name="Powell A.J."/>
            <person name="Barry K."/>
            <person name="Miller A.N."/>
            <person name="Grigoriev I.V."/>
            <person name="Debuchy R."/>
            <person name="Gladieux P."/>
            <person name="Thoren M.H."/>
            <person name="Johannesson H."/>
        </authorList>
    </citation>
    <scope>NUCLEOTIDE SEQUENCE</scope>
    <source>
        <strain evidence="3">CBS 540.89</strain>
    </source>
</reference>
<evidence type="ECO:0000256" key="1">
    <source>
        <dbReference type="SAM" id="MobiDB-lite"/>
    </source>
</evidence>
<dbReference type="Proteomes" id="UP001172159">
    <property type="component" value="Unassembled WGS sequence"/>
</dbReference>
<dbReference type="SUPFAM" id="SSF52047">
    <property type="entry name" value="RNI-like"/>
    <property type="match status" value="1"/>
</dbReference>
<dbReference type="AlphaFoldDB" id="A0AA40BSF2"/>
<dbReference type="InterPro" id="IPR036047">
    <property type="entry name" value="F-box-like_dom_sf"/>
</dbReference>
<evidence type="ECO:0000313" key="4">
    <source>
        <dbReference type="Proteomes" id="UP001172159"/>
    </source>
</evidence>
<gene>
    <name evidence="3" type="ORF">B0T21DRAFT_382525</name>
</gene>
<sequence length="491" mass="55349">MADPIATPNAINPQEDSFLACVPVEVLLRITRWIPTVDLANVRLTCKILERNLFNSFAHEFFRKKQFMVSTPSLQALIDISKHSTLSPFLKHVIICTDRPNDLFMYNPPNVDQKMVHNLRRAQADQANLISMGLLPAMLAEAFSALPSLEVIDLRDFNSRSRNRDGINAEWRSYGSVSLREATGVGLSAPGGLQDVFPTQIFTAIIAALAASGSQPDNIEVLLRHRSWGLLDSAFAIPAQLEPKLAPILGNLKTLHLSFCIQMESFMIQDFLTMARNVSWLRLNFNSVPRISMEEPGPAMFKWLEHPETDTPISNHDRRSVSFPNLKRFDIGHVDLAAKTILKLVAKFSPTLKHLSLRRVFLIDTPRDLEEKLNPWAGLFKLVTKIRGIQLSVLELSDLQHGRLDHRPFRGPITFKTGTPTSPYHLHVNNYFKGTTDRMSLEALVENLAEEMICPWPPRSHVAISDSEMDVDSDEDEDADEDDGEELDDDE</sequence>
<organism evidence="3 4">
    <name type="scientific">Apiosordaria backusii</name>
    <dbReference type="NCBI Taxonomy" id="314023"/>
    <lineage>
        <taxon>Eukaryota</taxon>
        <taxon>Fungi</taxon>
        <taxon>Dikarya</taxon>
        <taxon>Ascomycota</taxon>
        <taxon>Pezizomycotina</taxon>
        <taxon>Sordariomycetes</taxon>
        <taxon>Sordariomycetidae</taxon>
        <taxon>Sordariales</taxon>
        <taxon>Lasiosphaeriaceae</taxon>
        <taxon>Apiosordaria</taxon>
    </lineage>
</organism>
<name>A0AA40BSF2_9PEZI</name>
<feature type="domain" description="F-box" evidence="2">
    <location>
        <begin position="16"/>
        <end position="65"/>
    </location>
</feature>
<dbReference type="EMBL" id="JAUKTV010000004">
    <property type="protein sequence ID" value="KAK0739510.1"/>
    <property type="molecule type" value="Genomic_DNA"/>
</dbReference>
<proteinExistence type="predicted"/>
<comment type="caution">
    <text evidence="3">The sequence shown here is derived from an EMBL/GenBank/DDBJ whole genome shotgun (WGS) entry which is preliminary data.</text>
</comment>
<keyword evidence="4" id="KW-1185">Reference proteome</keyword>
<dbReference type="InterPro" id="IPR001810">
    <property type="entry name" value="F-box_dom"/>
</dbReference>
<feature type="compositionally biased region" description="Acidic residues" evidence="1">
    <location>
        <begin position="467"/>
        <end position="491"/>
    </location>
</feature>
<dbReference type="PROSITE" id="PS50181">
    <property type="entry name" value="FBOX"/>
    <property type="match status" value="1"/>
</dbReference>
<evidence type="ECO:0000313" key="3">
    <source>
        <dbReference type="EMBL" id="KAK0739510.1"/>
    </source>
</evidence>
<accession>A0AA40BSF2</accession>
<dbReference type="SUPFAM" id="SSF81383">
    <property type="entry name" value="F-box domain"/>
    <property type="match status" value="1"/>
</dbReference>
<evidence type="ECO:0000259" key="2">
    <source>
        <dbReference type="PROSITE" id="PS50181"/>
    </source>
</evidence>
<protein>
    <recommendedName>
        <fullName evidence="2">F-box domain-containing protein</fullName>
    </recommendedName>
</protein>